<evidence type="ECO:0000313" key="1">
    <source>
        <dbReference type="EMBL" id="GJT12918.1"/>
    </source>
</evidence>
<proteinExistence type="predicted"/>
<dbReference type="PANTHER" id="PTHR33116">
    <property type="entry name" value="REVERSE TRANSCRIPTASE ZINC-BINDING DOMAIN-CONTAINING PROTEIN-RELATED-RELATED"/>
    <property type="match status" value="1"/>
</dbReference>
<dbReference type="EMBL" id="BQNB010013187">
    <property type="protein sequence ID" value="GJT12918.1"/>
    <property type="molecule type" value="Genomic_DNA"/>
</dbReference>
<protein>
    <recommendedName>
        <fullName evidence="3">Reverse transcriptase</fullName>
    </recommendedName>
</protein>
<accession>A0ABQ5BHD5</accession>
<reference evidence="1" key="1">
    <citation type="journal article" date="2022" name="Int. J. Mol. Sci.">
        <title>Draft Genome of Tanacetum Coccineum: Genomic Comparison of Closely Related Tanacetum-Family Plants.</title>
        <authorList>
            <person name="Yamashiro T."/>
            <person name="Shiraishi A."/>
            <person name="Nakayama K."/>
            <person name="Satake H."/>
        </authorList>
    </citation>
    <scope>NUCLEOTIDE SEQUENCE</scope>
</reference>
<comment type="caution">
    <text evidence="1">The sequence shown here is derived from an EMBL/GenBank/DDBJ whole genome shotgun (WGS) entry which is preliminary data.</text>
</comment>
<organism evidence="1 2">
    <name type="scientific">Tanacetum coccineum</name>
    <dbReference type="NCBI Taxonomy" id="301880"/>
    <lineage>
        <taxon>Eukaryota</taxon>
        <taxon>Viridiplantae</taxon>
        <taxon>Streptophyta</taxon>
        <taxon>Embryophyta</taxon>
        <taxon>Tracheophyta</taxon>
        <taxon>Spermatophyta</taxon>
        <taxon>Magnoliopsida</taxon>
        <taxon>eudicotyledons</taxon>
        <taxon>Gunneridae</taxon>
        <taxon>Pentapetalae</taxon>
        <taxon>asterids</taxon>
        <taxon>campanulids</taxon>
        <taxon>Asterales</taxon>
        <taxon>Asteraceae</taxon>
        <taxon>Asteroideae</taxon>
        <taxon>Anthemideae</taxon>
        <taxon>Anthemidinae</taxon>
        <taxon>Tanacetum</taxon>
    </lineage>
</organism>
<evidence type="ECO:0008006" key="3">
    <source>
        <dbReference type="Google" id="ProtNLM"/>
    </source>
</evidence>
<keyword evidence="2" id="KW-1185">Reference proteome</keyword>
<reference evidence="1" key="2">
    <citation type="submission" date="2022-01" db="EMBL/GenBank/DDBJ databases">
        <authorList>
            <person name="Yamashiro T."/>
            <person name="Shiraishi A."/>
            <person name="Satake H."/>
            <person name="Nakayama K."/>
        </authorList>
    </citation>
    <scope>NUCLEOTIDE SEQUENCE</scope>
</reference>
<name>A0ABQ5BHD5_9ASTR</name>
<sequence>MTLGMLSGQTVNFQKSSAFFSPNTPSSLRDNICGDLHVHQMEPKAKYLGLPSIFGQKKAEMFGFLLDRVLQKMKGWKQKLLSQSGREVLIKSVIQAIPTYAMQ</sequence>
<dbReference type="PANTHER" id="PTHR33116:SF86">
    <property type="entry name" value="REVERSE TRANSCRIPTASE DOMAIN-CONTAINING PROTEIN"/>
    <property type="match status" value="1"/>
</dbReference>
<gene>
    <name evidence="1" type="ORF">Tco_0859960</name>
</gene>
<evidence type="ECO:0000313" key="2">
    <source>
        <dbReference type="Proteomes" id="UP001151760"/>
    </source>
</evidence>
<dbReference type="Proteomes" id="UP001151760">
    <property type="component" value="Unassembled WGS sequence"/>
</dbReference>